<reference evidence="2" key="1">
    <citation type="submission" date="2023-08" db="EMBL/GenBank/DDBJ databases">
        <title>A de novo genome assembly of Solanum verrucosum Schlechtendal, a Mexican diploid species geographically isolated from the other diploid A-genome species in potato relatives.</title>
        <authorList>
            <person name="Hosaka K."/>
        </authorList>
    </citation>
    <scope>NUCLEOTIDE SEQUENCE</scope>
    <source>
        <tissue evidence="2">Young leaves</tissue>
    </source>
</reference>
<dbReference type="Gene3D" id="3.30.70.270">
    <property type="match status" value="1"/>
</dbReference>
<dbReference type="InterPro" id="IPR041577">
    <property type="entry name" value="RT_RNaseH_2"/>
</dbReference>
<dbReference type="SUPFAM" id="SSF56672">
    <property type="entry name" value="DNA/RNA polymerases"/>
    <property type="match status" value="1"/>
</dbReference>
<evidence type="ECO:0000313" key="3">
    <source>
        <dbReference type="Proteomes" id="UP001234989"/>
    </source>
</evidence>
<organism evidence="2 3">
    <name type="scientific">Solanum verrucosum</name>
    <dbReference type="NCBI Taxonomy" id="315347"/>
    <lineage>
        <taxon>Eukaryota</taxon>
        <taxon>Viridiplantae</taxon>
        <taxon>Streptophyta</taxon>
        <taxon>Embryophyta</taxon>
        <taxon>Tracheophyta</taxon>
        <taxon>Spermatophyta</taxon>
        <taxon>Magnoliopsida</taxon>
        <taxon>eudicotyledons</taxon>
        <taxon>Gunneridae</taxon>
        <taxon>Pentapetalae</taxon>
        <taxon>asterids</taxon>
        <taxon>lamiids</taxon>
        <taxon>Solanales</taxon>
        <taxon>Solanaceae</taxon>
        <taxon>Solanoideae</taxon>
        <taxon>Solaneae</taxon>
        <taxon>Solanum</taxon>
    </lineage>
</organism>
<dbReference type="InterPro" id="IPR043502">
    <property type="entry name" value="DNA/RNA_pol_sf"/>
</dbReference>
<protein>
    <recommendedName>
        <fullName evidence="1">Reverse transcriptase/retrotransposon-derived protein RNase H-like domain-containing protein</fullName>
    </recommendedName>
</protein>
<dbReference type="AlphaFoldDB" id="A0AAF0TYV2"/>
<evidence type="ECO:0000259" key="1">
    <source>
        <dbReference type="Pfam" id="PF17919"/>
    </source>
</evidence>
<gene>
    <name evidence="2" type="ORF">MTR67_025540</name>
</gene>
<proteinExistence type="predicted"/>
<dbReference type="Pfam" id="PF17919">
    <property type="entry name" value="RT_RNaseH_2"/>
    <property type="match status" value="1"/>
</dbReference>
<feature type="domain" description="Reverse transcriptase/retrotransposon-derived protein RNase H-like" evidence="1">
    <location>
        <begin position="56"/>
        <end position="111"/>
    </location>
</feature>
<dbReference type="EMBL" id="CP133617">
    <property type="protein sequence ID" value="WMV32155.1"/>
    <property type="molecule type" value="Genomic_DNA"/>
</dbReference>
<sequence length="201" mass="22791">MLYTLRDLYVKFSNYKFFLEYVAFLGNLGSKDGIMGFSAIAIPLTRLNRFNVPFEWFEECDLTFQNLEAFLTTAPILTLLVEGERFTVYCDTSDVGLGVRLVDSIKGGMTTQNGFESSFVSDVKDKQGLHPILVELKETMLKKPAEAFSQRGDSVLLYQGRLCISNVNDLRDQILSEAHSSRYSIHPGVTKMHHDLQEVCR</sequence>
<dbReference type="Proteomes" id="UP001234989">
    <property type="component" value="Chromosome 6"/>
</dbReference>
<name>A0AAF0TYV2_SOLVR</name>
<evidence type="ECO:0000313" key="2">
    <source>
        <dbReference type="EMBL" id="WMV32155.1"/>
    </source>
</evidence>
<keyword evidence="3" id="KW-1185">Reference proteome</keyword>
<accession>A0AAF0TYV2</accession>
<dbReference type="InterPro" id="IPR043128">
    <property type="entry name" value="Rev_trsase/Diguanyl_cyclase"/>
</dbReference>